<evidence type="ECO:0000313" key="3">
    <source>
        <dbReference type="Proteomes" id="UP000430508"/>
    </source>
</evidence>
<dbReference type="EMBL" id="CP046996">
    <property type="protein sequence ID" value="QGZ99717.1"/>
    <property type="molecule type" value="Genomic_DNA"/>
</dbReference>
<organism evidence="2 3">
    <name type="scientific">Dehalobacter restrictus</name>
    <dbReference type="NCBI Taxonomy" id="55583"/>
    <lineage>
        <taxon>Bacteria</taxon>
        <taxon>Bacillati</taxon>
        <taxon>Bacillota</taxon>
        <taxon>Clostridia</taxon>
        <taxon>Eubacteriales</taxon>
        <taxon>Desulfitobacteriaceae</taxon>
        <taxon>Dehalobacter</taxon>
    </lineage>
</organism>
<reference evidence="2 3" key="1">
    <citation type="submission" date="2019-12" db="EMBL/GenBank/DDBJ databases">
        <title>Sequence classification of anaerobic respiratory reductive dehalogenases: First we see many, then we see few.</title>
        <authorList>
            <person name="Molenda O."/>
            <person name="Puentes Jacome L.A."/>
            <person name="Cao X."/>
            <person name="Nesbo C.L."/>
            <person name="Tang S."/>
            <person name="Morson N."/>
            <person name="Patron J."/>
            <person name="Lomheim L."/>
            <person name="Wishart D.S."/>
            <person name="Edwards E.A."/>
        </authorList>
    </citation>
    <scope>NUCLEOTIDE SEQUENCE [LARGE SCALE GENOMIC DNA]</scope>
    <source>
        <strain evidence="2 3">12DCA</strain>
    </source>
</reference>
<proteinExistence type="predicted"/>
<evidence type="ECO:0000256" key="1">
    <source>
        <dbReference type="SAM" id="Phobius"/>
    </source>
</evidence>
<keyword evidence="1" id="KW-0472">Membrane</keyword>
<dbReference type="Proteomes" id="UP000430508">
    <property type="component" value="Chromosome"/>
</dbReference>
<dbReference type="RefSeq" id="WP_025205217.1">
    <property type="nucleotide sequence ID" value="NZ_CP046996.1"/>
</dbReference>
<dbReference type="AlphaFoldDB" id="A0A857DGG3"/>
<keyword evidence="1" id="KW-1133">Transmembrane helix</keyword>
<gene>
    <name evidence="2" type="ORF">GQ588_03145</name>
</gene>
<sequence length="98" mass="10880">MTLFRGTHLNYELVAPYAGNQATVSLFDGKSYHGQIVEVRQDGILFHSNNPGFLFLPFLAIAALALSVPFAYGAGLAYGSRFAYGPYPYGPYRPYPYY</sequence>
<accession>A0A857DGG3</accession>
<keyword evidence="1" id="KW-0812">Transmembrane</keyword>
<evidence type="ECO:0000313" key="2">
    <source>
        <dbReference type="EMBL" id="QGZ99717.1"/>
    </source>
</evidence>
<feature type="transmembrane region" description="Helical" evidence="1">
    <location>
        <begin position="53"/>
        <end position="72"/>
    </location>
</feature>
<name>A0A857DGG3_9FIRM</name>
<protein>
    <submittedName>
        <fullName evidence="2">Uncharacterized protein</fullName>
    </submittedName>
</protein>